<comment type="similarity">
    <text evidence="1 6">Belongs to the NusB family.</text>
</comment>
<dbReference type="PANTHER" id="PTHR11078:SF3">
    <property type="entry name" value="ANTITERMINATION NUSB DOMAIN-CONTAINING PROTEIN"/>
    <property type="match status" value="1"/>
</dbReference>
<dbReference type="SUPFAM" id="SSF48013">
    <property type="entry name" value="NusB-like"/>
    <property type="match status" value="1"/>
</dbReference>
<gene>
    <name evidence="6" type="primary">nusB</name>
    <name evidence="9" type="ORF">SAMN02745753_03271</name>
</gene>
<dbReference type="Pfam" id="PF01029">
    <property type="entry name" value="NusB"/>
    <property type="match status" value="1"/>
</dbReference>
<keyword evidence="3 6" id="KW-0694">RNA-binding</keyword>
<dbReference type="RefSeq" id="WP_072840747.1">
    <property type="nucleotide sequence ID" value="NZ_FQVF01000016.1"/>
</dbReference>
<proteinExistence type="inferred from homology"/>
<keyword evidence="2 6" id="KW-0889">Transcription antitermination</keyword>
<dbReference type="GO" id="GO:0031564">
    <property type="term" value="P:transcription antitermination"/>
    <property type="evidence" value="ECO:0007669"/>
    <property type="project" value="UniProtKB-KW"/>
</dbReference>
<protein>
    <recommendedName>
        <fullName evidence="6">Transcription antitermination protein NusB</fullName>
    </recommendedName>
    <alternativeName>
        <fullName evidence="6">Antitermination factor NusB</fullName>
    </alternativeName>
</protein>
<accession>A0A1M5H5S7</accession>
<organism evidence="9 10">
    <name type="scientific">Marinomonas polaris DSM 16579</name>
    <dbReference type="NCBI Taxonomy" id="1122206"/>
    <lineage>
        <taxon>Bacteria</taxon>
        <taxon>Pseudomonadati</taxon>
        <taxon>Pseudomonadota</taxon>
        <taxon>Gammaproteobacteria</taxon>
        <taxon>Oceanospirillales</taxon>
        <taxon>Oceanospirillaceae</taxon>
        <taxon>Marinomonas</taxon>
    </lineage>
</organism>
<evidence type="ECO:0000256" key="5">
    <source>
        <dbReference type="ARBA" id="ARBA00023163"/>
    </source>
</evidence>
<name>A0A1M5H5S7_9GAMM</name>
<evidence type="ECO:0000256" key="7">
    <source>
        <dbReference type="SAM" id="MobiDB-lite"/>
    </source>
</evidence>
<dbReference type="AlphaFoldDB" id="A0A1M5H5S7"/>
<dbReference type="HAMAP" id="MF_00073">
    <property type="entry name" value="NusB"/>
    <property type="match status" value="1"/>
</dbReference>
<evidence type="ECO:0000256" key="1">
    <source>
        <dbReference type="ARBA" id="ARBA00005952"/>
    </source>
</evidence>
<sequence length="174" mass="19875">MSEVETTNDQTPAPKRKDKKPSRSQLRSASRRLALQAVYQWQMNKTAVSEIETQFVMDQDRDMDSCDKVYFRELLQGVTASAKKLDALFEELLDRPLSELDPIELAVMRIGAFELSQRLDVPYRVAINESVELAKGFGATESHKYVNGILDKLAQRVRREEIAARREANKVSNK</sequence>
<keyword evidence="5 6" id="KW-0804">Transcription</keyword>
<keyword evidence="4 6" id="KW-0805">Transcription regulation</keyword>
<dbReference type="OrthoDB" id="9789556at2"/>
<evidence type="ECO:0000256" key="6">
    <source>
        <dbReference type="HAMAP-Rule" id="MF_00073"/>
    </source>
</evidence>
<dbReference type="GO" id="GO:0003723">
    <property type="term" value="F:RNA binding"/>
    <property type="evidence" value="ECO:0007669"/>
    <property type="project" value="UniProtKB-UniRule"/>
</dbReference>
<dbReference type="Gene3D" id="1.10.940.10">
    <property type="entry name" value="NusB-like"/>
    <property type="match status" value="1"/>
</dbReference>
<dbReference type="NCBIfam" id="TIGR01951">
    <property type="entry name" value="nusB"/>
    <property type="match status" value="1"/>
</dbReference>
<evidence type="ECO:0000256" key="2">
    <source>
        <dbReference type="ARBA" id="ARBA00022814"/>
    </source>
</evidence>
<dbReference type="STRING" id="1122206.SAMN02745753_03271"/>
<evidence type="ECO:0000313" key="9">
    <source>
        <dbReference type="EMBL" id="SHG11349.1"/>
    </source>
</evidence>
<evidence type="ECO:0000256" key="3">
    <source>
        <dbReference type="ARBA" id="ARBA00022884"/>
    </source>
</evidence>
<dbReference type="GO" id="GO:0006353">
    <property type="term" value="P:DNA-templated transcription termination"/>
    <property type="evidence" value="ECO:0007669"/>
    <property type="project" value="UniProtKB-UniRule"/>
</dbReference>
<evidence type="ECO:0000259" key="8">
    <source>
        <dbReference type="Pfam" id="PF01029"/>
    </source>
</evidence>
<reference evidence="10" key="1">
    <citation type="submission" date="2016-11" db="EMBL/GenBank/DDBJ databases">
        <authorList>
            <person name="Varghese N."/>
            <person name="Submissions S."/>
        </authorList>
    </citation>
    <scope>NUCLEOTIDE SEQUENCE [LARGE SCALE GENOMIC DNA]</scope>
    <source>
        <strain evidence="10">DSM 16579</strain>
    </source>
</reference>
<keyword evidence="10" id="KW-1185">Reference proteome</keyword>
<dbReference type="GO" id="GO:0005829">
    <property type="term" value="C:cytosol"/>
    <property type="evidence" value="ECO:0007669"/>
    <property type="project" value="TreeGrafter"/>
</dbReference>
<dbReference type="PANTHER" id="PTHR11078">
    <property type="entry name" value="N UTILIZATION SUBSTANCE PROTEIN B-RELATED"/>
    <property type="match status" value="1"/>
</dbReference>
<dbReference type="InterPro" id="IPR035926">
    <property type="entry name" value="NusB-like_sf"/>
</dbReference>
<feature type="domain" description="NusB/RsmB/TIM44" evidence="8">
    <location>
        <begin position="29"/>
        <end position="154"/>
    </location>
</feature>
<feature type="region of interest" description="Disordered" evidence="7">
    <location>
        <begin position="1"/>
        <end position="29"/>
    </location>
</feature>
<evidence type="ECO:0000256" key="4">
    <source>
        <dbReference type="ARBA" id="ARBA00023015"/>
    </source>
</evidence>
<dbReference type="Proteomes" id="UP000184517">
    <property type="component" value="Unassembled WGS sequence"/>
</dbReference>
<feature type="compositionally biased region" description="Polar residues" evidence="7">
    <location>
        <begin position="1"/>
        <end position="11"/>
    </location>
</feature>
<dbReference type="EMBL" id="FQVF01000016">
    <property type="protein sequence ID" value="SHG11349.1"/>
    <property type="molecule type" value="Genomic_DNA"/>
</dbReference>
<dbReference type="InterPro" id="IPR011605">
    <property type="entry name" value="NusB_fam"/>
</dbReference>
<dbReference type="InterPro" id="IPR006027">
    <property type="entry name" value="NusB_RsmB_TIM44"/>
</dbReference>
<comment type="function">
    <text evidence="6">Involved in transcription antitermination. Required for transcription of ribosomal RNA (rRNA) genes. Binds specifically to the boxA antiterminator sequence of the ribosomal RNA (rrn) operons.</text>
</comment>
<evidence type="ECO:0000313" key="10">
    <source>
        <dbReference type="Proteomes" id="UP000184517"/>
    </source>
</evidence>